<proteinExistence type="predicted"/>
<feature type="compositionally biased region" description="Basic and acidic residues" evidence="1">
    <location>
        <begin position="813"/>
        <end position="824"/>
    </location>
</feature>
<feature type="compositionally biased region" description="Low complexity" evidence="1">
    <location>
        <begin position="708"/>
        <end position="722"/>
    </location>
</feature>
<feature type="compositionally biased region" description="Polar residues" evidence="1">
    <location>
        <begin position="92"/>
        <end position="109"/>
    </location>
</feature>
<gene>
    <name evidence="2" type="ORF">DPMN_151355</name>
</gene>
<accession>A0A9D4FEW9</accession>
<feature type="region of interest" description="Disordered" evidence="1">
    <location>
        <begin position="627"/>
        <end position="650"/>
    </location>
</feature>
<sequence length="1004" mass="111428">MAVQVHVDETSCGPLCQHPACWQSNIRQEKGFPKLKPRPRTPPDIELDLPTLKVCNMLEDYGDDSRDLFPARFGGKPAHERKDPLYEWQQPNRQQSVKVTRAPQTSPKSGTIEHPMNKFKVVEVQEVFDPQDLQGTWDDTFVPKSYYVWVPNQKKKRRKKHRLAKSESKTGAGGLKNKPGIKDLTESMVPKEIENMRLTARPEEFPVLKKKRAQRSPRPYPMTPMTAMTNSKMEFDQEGITELLELPRDILVQVLENTRQSDLMSKDRIREIIRRFMPLQFERGNTNVSITSQDLLQQKKLALHEGNKNLRQPQLMETKPVFYLDEDVVDEVDEDRQRPGSPYGSLKELYFGGNGQVGDLNRYTKPLPAISGQRSASAGATLATKIPSISLGLPELPSGIRHTKPFTYKKQADFDFTLGRKLHSASARLSSSRLSSRSSLKGPVPTPPTSYRSTETPGSDHGTAGRANMPSEVSNRSEHGSDTKKMTSARSTPDRPLHNVSPTFSTRVPKAPATTPATNQPSSPTKSVLRDITGSTIPASPGDWAMREKSTSPLQIIRAPVNTPGSLMQETGLGTIHESHQDETGDQLPMSRGRSVRFEIPEVPPPPSSPQLSDDGQKDISRNTVTISTTLPNPDAVSTSTNYKPQSGGTIRTDVNTVNTSNLMAENSFVRSQTREVSFVTSPEPWPQVNEADFQDVPKPSPGEITHDTATATPVTITTGHGLSEIDERRDKEKERAKKTLDLRAPIKVPSPEKEDTKDSEDIEKTENYVNKTPVDENSSALRRLMEDSRKTASPAPPPPSPEAKQDSNASLKKMESSSRKPQDDDSEMTVVQIAPRGLMNSKKGTTHRKIDTFQNIDIPAKVDATLNDKEELTLKTATVELSTETILEEPEHTPEHEDEHVKTDGTQEKSTLGNRSLSEPSTPGPEPVASEVKQTPGEADKTAGAEVFTDWTGPREDPEGAQTGAVIVPDMTEEGGDHEGFMEDLRQAYQTLERQISEEFKDD</sequence>
<feature type="compositionally biased region" description="Basic and acidic residues" evidence="1">
    <location>
        <begin position="724"/>
        <end position="742"/>
    </location>
</feature>
<dbReference type="AlphaFoldDB" id="A0A9D4FEW9"/>
<dbReference type="InterPro" id="IPR029134">
    <property type="entry name" value="DUF4647"/>
</dbReference>
<dbReference type="Proteomes" id="UP000828390">
    <property type="component" value="Unassembled WGS sequence"/>
</dbReference>
<dbReference type="EMBL" id="JAIWYP010000007">
    <property type="protein sequence ID" value="KAH3797769.1"/>
    <property type="molecule type" value="Genomic_DNA"/>
</dbReference>
<reference evidence="2" key="1">
    <citation type="journal article" date="2019" name="bioRxiv">
        <title>The Genome of the Zebra Mussel, Dreissena polymorpha: A Resource for Invasive Species Research.</title>
        <authorList>
            <person name="McCartney M.A."/>
            <person name="Auch B."/>
            <person name="Kono T."/>
            <person name="Mallez S."/>
            <person name="Zhang Y."/>
            <person name="Obille A."/>
            <person name="Becker A."/>
            <person name="Abrahante J.E."/>
            <person name="Garbe J."/>
            <person name="Badalamenti J.P."/>
            <person name="Herman A."/>
            <person name="Mangelson H."/>
            <person name="Liachko I."/>
            <person name="Sullivan S."/>
            <person name="Sone E.D."/>
            <person name="Koren S."/>
            <person name="Silverstein K.A.T."/>
            <person name="Beckman K.B."/>
            <person name="Gohl D.M."/>
        </authorList>
    </citation>
    <scope>NUCLEOTIDE SEQUENCE</scope>
    <source>
        <strain evidence="2">Duluth1</strain>
        <tissue evidence="2">Whole animal</tissue>
    </source>
</reference>
<feature type="compositionally biased region" description="Polar residues" evidence="1">
    <location>
        <begin position="515"/>
        <end position="526"/>
    </location>
</feature>
<name>A0A9D4FEW9_DREPO</name>
<feature type="compositionally biased region" description="Polar residues" evidence="1">
    <location>
        <begin position="909"/>
        <end position="922"/>
    </location>
</feature>
<feature type="region of interest" description="Disordered" evidence="1">
    <location>
        <begin position="428"/>
        <end position="547"/>
    </location>
</feature>
<evidence type="ECO:0000256" key="1">
    <source>
        <dbReference type="SAM" id="MobiDB-lite"/>
    </source>
</evidence>
<organism evidence="2 3">
    <name type="scientific">Dreissena polymorpha</name>
    <name type="common">Zebra mussel</name>
    <name type="synonym">Mytilus polymorpha</name>
    <dbReference type="NCBI Taxonomy" id="45954"/>
    <lineage>
        <taxon>Eukaryota</taxon>
        <taxon>Metazoa</taxon>
        <taxon>Spiralia</taxon>
        <taxon>Lophotrochozoa</taxon>
        <taxon>Mollusca</taxon>
        <taxon>Bivalvia</taxon>
        <taxon>Autobranchia</taxon>
        <taxon>Heteroconchia</taxon>
        <taxon>Euheterodonta</taxon>
        <taxon>Imparidentia</taxon>
        <taxon>Neoheterodontei</taxon>
        <taxon>Myida</taxon>
        <taxon>Dreissenoidea</taxon>
        <taxon>Dreissenidae</taxon>
        <taxon>Dreissena</taxon>
    </lineage>
</organism>
<feature type="region of interest" description="Disordered" evidence="1">
    <location>
        <begin position="881"/>
        <end position="966"/>
    </location>
</feature>
<feature type="compositionally biased region" description="Low complexity" evidence="1">
    <location>
        <begin position="428"/>
        <end position="440"/>
    </location>
</feature>
<evidence type="ECO:0000313" key="3">
    <source>
        <dbReference type="Proteomes" id="UP000828390"/>
    </source>
</evidence>
<evidence type="ECO:0000313" key="2">
    <source>
        <dbReference type="EMBL" id="KAH3797769.1"/>
    </source>
</evidence>
<feature type="region of interest" description="Disordered" evidence="1">
    <location>
        <begin position="157"/>
        <end position="182"/>
    </location>
</feature>
<dbReference type="PANTHER" id="PTHR36130">
    <property type="entry name" value="RIKEN CDNA 4933430I17 GENE"/>
    <property type="match status" value="1"/>
</dbReference>
<feature type="compositionally biased region" description="Polar residues" evidence="1">
    <location>
        <begin position="768"/>
        <end position="781"/>
    </location>
</feature>
<feature type="compositionally biased region" description="Basic and acidic residues" evidence="1">
    <location>
        <begin position="890"/>
        <end position="908"/>
    </location>
</feature>
<reference evidence="2" key="2">
    <citation type="submission" date="2020-11" db="EMBL/GenBank/DDBJ databases">
        <authorList>
            <person name="McCartney M.A."/>
            <person name="Auch B."/>
            <person name="Kono T."/>
            <person name="Mallez S."/>
            <person name="Becker A."/>
            <person name="Gohl D.M."/>
            <person name="Silverstein K.A.T."/>
            <person name="Koren S."/>
            <person name="Bechman K.B."/>
            <person name="Herman A."/>
            <person name="Abrahante J.E."/>
            <person name="Garbe J."/>
        </authorList>
    </citation>
    <scope>NUCLEOTIDE SEQUENCE</scope>
    <source>
        <strain evidence="2">Duluth1</strain>
        <tissue evidence="2">Whole animal</tissue>
    </source>
</reference>
<feature type="compositionally biased region" description="Basic and acidic residues" evidence="1">
    <location>
        <begin position="475"/>
        <end position="485"/>
    </location>
</feature>
<keyword evidence="3" id="KW-1185">Reference proteome</keyword>
<feature type="region of interest" description="Disordered" evidence="1">
    <location>
        <begin position="92"/>
        <end position="113"/>
    </location>
</feature>
<comment type="caution">
    <text evidence="2">The sequence shown here is derived from an EMBL/GenBank/DDBJ whole genome shotgun (WGS) entry which is preliminary data.</text>
</comment>
<dbReference type="PANTHER" id="PTHR36130:SF1">
    <property type="entry name" value="RIKEN CDNA 4933430I17 GENE"/>
    <property type="match status" value="1"/>
</dbReference>
<protein>
    <submittedName>
        <fullName evidence="2">Uncharacterized protein</fullName>
    </submittedName>
</protein>
<feature type="region of interest" description="Disordered" evidence="1">
    <location>
        <begin position="698"/>
        <end position="855"/>
    </location>
</feature>